<dbReference type="EMBL" id="JAHQIW010005564">
    <property type="protein sequence ID" value="KAJ1366486.1"/>
    <property type="molecule type" value="Genomic_DNA"/>
</dbReference>
<keyword evidence="2" id="KW-1185">Reference proteome</keyword>
<comment type="caution">
    <text evidence="1">The sequence shown here is derived from an EMBL/GenBank/DDBJ whole genome shotgun (WGS) entry which is preliminary data.</text>
</comment>
<organism evidence="1 2">
    <name type="scientific">Parelaphostrongylus tenuis</name>
    <name type="common">Meningeal worm</name>
    <dbReference type="NCBI Taxonomy" id="148309"/>
    <lineage>
        <taxon>Eukaryota</taxon>
        <taxon>Metazoa</taxon>
        <taxon>Ecdysozoa</taxon>
        <taxon>Nematoda</taxon>
        <taxon>Chromadorea</taxon>
        <taxon>Rhabditida</taxon>
        <taxon>Rhabditina</taxon>
        <taxon>Rhabditomorpha</taxon>
        <taxon>Strongyloidea</taxon>
        <taxon>Metastrongylidae</taxon>
        <taxon>Parelaphostrongylus</taxon>
    </lineage>
</organism>
<protein>
    <submittedName>
        <fullName evidence="1">Uncharacterized protein</fullName>
    </submittedName>
</protein>
<evidence type="ECO:0000313" key="2">
    <source>
        <dbReference type="Proteomes" id="UP001196413"/>
    </source>
</evidence>
<dbReference type="AlphaFoldDB" id="A0AAD5WDL2"/>
<sequence length="130" mass="14848">MNRVIGETCGSDEDCCTTETLSKSLFSRLFRGKKSINKENEHNGIGTGRAIVAKLWTDRLMLKSNPRGKSESVTTVQSAKVRKQRTTWDTSKYRSGDPSPLGNYSWNSHYNEDLEDTDDQEWNMHDKLMV</sequence>
<accession>A0AAD5WDL2</accession>
<reference evidence="1" key="1">
    <citation type="submission" date="2021-06" db="EMBL/GenBank/DDBJ databases">
        <title>Parelaphostrongylus tenuis whole genome reference sequence.</title>
        <authorList>
            <person name="Garwood T.J."/>
            <person name="Larsen P.A."/>
            <person name="Fountain-Jones N.M."/>
            <person name="Garbe J.R."/>
            <person name="Macchietto M.G."/>
            <person name="Kania S.A."/>
            <person name="Gerhold R.W."/>
            <person name="Richards J.E."/>
            <person name="Wolf T.M."/>
        </authorList>
    </citation>
    <scope>NUCLEOTIDE SEQUENCE</scope>
    <source>
        <strain evidence="1">MNPRO001-30</strain>
        <tissue evidence="1">Meninges</tissue>
    </source>
</reference>
<name>A0AAD5WDL2_PARTN</name>
<proteinExistence type="predicted"/>
<evidence type="ECO:0000313" key="1">
    <source>
        <dbReference type="EMBL" id="KAJ1366486.1"/>
    </source>
</evidence>
<gene>
    <name evidence="1" type="ORF">KIN20_027162</name>
</gene>
<dbReference type="Proteomes" id="UP001196413">
    <property type="component" value="Unassembled WGS sequence"/>
</dbReference>